<gene>
    <name evidence="1" type="ORF">BDEG_28065</name>
</gene>
<evidence type="ECO:0000313" key="1">
    <source>
        <dbReference type="EMBL" id="OAJ44881.1"/>
    </source>
</evidence>
<dbReference type="Proteomes" id="UP000077115">
    <property type="component" value="Unassembled WGS sequence"/>
</dbReference>
<organism evidence="1 2">
    <name type="scientific">Batrachochytrium dendrobatidis (strain JEL423)</name>
    <dbReference type="NCBI Taxonomy" id="403673"/>
    <lineage>
        <taxon>Eukaryota</taxon>
        <taxon>Fungi</taxon>
        <taxon>Fungi incertae sedis</taxon>
        <taxon>Chytridiomycota</taxon>
        <taxon>Chytridiomycota incertae sedis</taxon>
        <taxon>Chytridiomycetes</taxon>
        <taxon>Rhizophydiales</taxon>
        <taxon>Rhizophydiales incertae sedis</taxon>
        <taxon>Batrachochytrium</taxon>
    </lineage>
</organism>
<protein>
    <submittedName>
        <fullName evidence="1">Uncharacterized protein</fullName>
    </submittedName>
</protein>
<evidence type="ECO:0000313" key="2">
    <source>
        <dbReference type="Proteomes" id="UP000077115"/>
    </source>
</evidence>
<name>A0A177WZE2_BATDL</name>
<dbReference type="EMBL" id="DS022313">
    <property type="protein sequence ID" value="OAJ44881.1"/>
    <property type="molecule type" value="Genomic_DNA"/>
</dbReference>
<dbReference type="VEuPathDB" id="FungiDB:BDEG_28065"/>
<accession>A0A177WZE2</accession>
<reference evidence="1 2" key="1">
    <citation type="submission" date="2006-10" db="EMBL/GenBank/DDBJ databases">
        <title>The Genome Sequence of Batrachochytrium dendrobatidis JEL423.</title>
        <authorList>
            <consortium name="The Broad Institute Genome Sequencing Platform"/>
            <person name="Birren B."/>
            <person name="Lander E."/>
            <person name="Galagan J."/>
            <person name="Cuomo C."/>
            <person name="Devon K."/>
            <person name="Jaffe D."/>
            <person name="Butler J."/>
            <person name="Alvarez P."/>
            <person name="Gnerre S."/>
            <person name="Grabherr M."/>
            <person name="Kleber M."/>
            <person name="Mauceli E."/>
            <person name="Brockman W."/>
            <person name="Young S."/>
            <person name="LaButti K."/>
            <person name="Sykes S."/>
            <person name="DeCaprio D."/>
            <person name="Crawford M."/>
            <person name="Koehrsen M."/>
            <person name="Engels R."/>
            <person name="Montgomery P."/>
            <person name="Pearson M."/>
            <person name="Howarth C."/>
            <person name="Larson L."/>
            <person name="White J."/>
            <person name="O'Leary S."/>
            <person name="Kodira C."/>
            <person name="Zeng Q."/>
            <person name="Yandava C."/>
            <person name="Alvarado L."/>
            <person name="Longcore J."/>
            <person name="James T."/>
        </authorList>
    </citation>
    <scope>NUCLEOTIDE SEQUENCE [LARGE SCALE GENOMIC DNA]</scope>
    <source>
        <strain evidence="1 2">JEL423</strain>
    </source>
</reference>
<sequence length="113" mass="12829">MMLHEQQIRRVQHYKYLDIVLHEPLYHTMRLDYIQIAVSNSMSVVSDSCKPSTHNQLSDTNMFGSHSSNDHSTVNNGVLHILNACKSMTVNSLLLKWVQITISSLTRCTDAIA</sequence>
<reference evidence="1 2" key="2">
    <citation type="submission" date="2016-05" db="EMBL/GenBank/DDBJ databases">
        <title>Lineage-specific infection strategies underlie the spectrum of fungal disease in amphibians.</title>
        <authorList>
            <person name="Cuomo C.A."/>
            <person name="Farrer R.A."/>
            <person name="James T."/>
            <person name="Longcore J."/>
            <person name="Birren B."/>
        </authorList>
    </citation>
    <scope>NUCLEOTIDE SEQUENCE [LARGE SCALE GENOMIC DNA]</scope>
    <source>
        <strain evidence="1 2">JEL423</strain>
    </source>
</reference>
<proteinExistence type="predicted"/>
<dbReference type="AlphaFoldDB" id="A0A177WZE2"/>